<dbReference type="AlphaFoldDB" id="A0A347WIC8"/>
<dbReference type="EMBL" id="CP023434">
    <property type="protein sequence ID" value="AXY24835.1"/>
    <property type="molecule type" value="Genomic_DNA"/>
</dbReference>
<sequence>MSLVTIIQELWRFVKDNRFRILLGTLLGAVLVVGLRYAITNYVLRDSREAFNELREVYSQEPAEFQILVTIEDGQLFSNAFAYEEYMASEPVVRQIEAETGIEFYDWYKNEQTLELYKTTNYRGGLAGIRNSDSGVFTFRFAVADSPEANLAIAQAYADLILRGDAQFMEGHTVQMVTEPAIQELLPEELLPNVGTPESLSTFGVMNPLKTMLYTIIGAIIGLILSLTVLFLRSVFGAKITYAFDYTWDVEDQHLLFEAGKAGRQTDLADLLLIPRVPERLVVSQQTAHLSECEADGLLFLNHVQALPETAAPTDIVLIIYSHQTDKQWYQEQFNLLKLYRLPVKIIHVY</sequence>
<organism evidence="2 3">
    <name type="scientific">Suicoccus acidiformans</name>
    <dbReference type="NCBI Taxonomy" id="2036206"/>
    <lineage>
        <taxon>Bacteria</taxon>
        <taxon>Bacillati</taxon>
        <taxon>Bacillota</taxon>
        <taxon>Bacilli</taxon>
        <taxon>Lactobacillales</taxon>
        <taxon>Aerococcaceae</taxon>
        <taxon>Suicoccus</taxon>
    </lineage>
</organism>
<keyword evidence="1" id="KW-0472">Membrane</keyword>
<dbReference type="RefSeq" id="WP_118989759.1">
    <property type="nucleotide sequence ID" value="NZ_CP023434.1"/>
</dbReference>
<keyword evidence="1" id="KW-1133">Transmembrane helix</keyword>
<dbReference type="KEGG" id="abae:CL176_01710"/>
<name>A0A347WIC8_9LACT</name>
<keyword evidence="1" id="KW-0812">Transmembrane</keyword>
<gene>
    <name evidence="2" type="ORF">CL176_01710</name>
</gene>
<evidence type="ECO:0000313" key="3">
    <source>
        <dbReference type="Proteomes" id="UP000263232"/>
    </source>
</evidence>
<reference evidence="2 3" key="1">
    <citation type="submission" date="2017-09" db="EMBL/GenBank/DDBJ databases">
        <title>Complete genome sequence of Oxytococcus suis strain ZY16052.</title>
        <authorList>
            <person name="Li F."/>
        </authorList>
    </citation>
    <scope>NUCLEOTIDE SEQUENCE [LARGE SCALE GENOMIC DNA]</scope>
    <source>
        <strain evidence="2 3">ZY16052</strain>
    </source>
</reference>
<feature type="transmembrane region" description="Helical" evidence="1">
    <location>
        <begin position="212"/>
        <end position="232"/>
    </location>
</feature>
<feature type="transmembrane region" description="Helical" evidence="1">
    <location>
        <begin position="21"/>
        <end position="39"/>
    </location>
</feature>
<dbReference type="OrthoDB" id="2136129at2"/>
<keyword evidence="3" id="KW-1185">Reference proteome</keyword>
<accession>A0A347WIC8</accession>
<proteinExistence type="predicted"/>
<evidence type="ECO:0000256" key="1">
    <source>
        <dbReference type="SAM" id="Phobius"/>
    </source>
</evidence>
<evidence type="ECO:0000313" key="2">
    <source>
        <dbReference type="EMBL" id="AXY24835.1"/>
    </source>
</evidence>
<dbReference type="Proteomes" id="UP000263232">
    <property type="component" value="Chromosome"/>
</dbReference>
<protein>
    <submittedName>
        <fullName evidence="2">Uncharacterized protein</fullName>
    </submittedName>
</protein>